<dbReference type="AlphaFoldDB" id="S9S3J1"/>
<evidence type="ECO:0000313" key="3">
    <source>
        <dbReference type="Proteomes" id="UP000015347"/>
    </source>
</evidence>
<sequence>MKILAVYRYAPKGVFVLAFAGGLSALGGILVQLVTPYRSDGMDAVIADILCYGVAAFFGLYALGALVENVCRYIAKEPLLPPGAYGGEIESPRNVWQMASILFWISVQAGFAFGFIMLGKVL</sequence>
<dbReference type="HOGENOM" id="CLU_2025102_0_0_5"/>
<keyword evidence="1" id="KW-1133">Transmembrane helix</keyword>
<feature type="transmembrane region" description="Helical" evidence="1">
    <location>
        <begin position="95"/>
        <end position="118"/>
    </location>
</feature>
<gene>
    <name evidence="2" type="ORF">Salmuc_01338</name>
</gene>
<dbReference type="STRING" id="1123237.Salmuc_01338"/>
<proteinExistence type="predicted"/>
<accession>S9S3J1</accession>
<dbReference type="EMBL" id="APVH01000012">
    <property type="protein sequence ID" value="EPX84765.1"/>
    <property type="molecule type" value="Genomic_DNA"/>
</dbReference>
<feature type="transmembrane region" description="Helical" evidence="1">
    <location>
        <begin position="49"/>
        <end position="75"/>
    </location>
</feature>
<comment type="caution">
    <text evidence="2">The sequence shown here is derived from an EMBL/GenBank/DDBJ whole genome shotgun (WGS) entry which is preliminary data.</text>
</comment>
<reference evidence="3" key="1">
    <citation type="journal article" date="2014" name="Stand. Genomic Sci.">
        <title>Genome sequence of the exopolysaccharide-producing Salipiger mucosus type strain (DSM 16094(T)), a moderately halophilic member of the Roseobacter clade.</title>
        <authorList>
            <person name="Riedel T."/>
            <person name="Spring S."/>
            <person name="Fiebig A."/>
            <person name="Petersen J."/>
            <person name="Kyrpides N.C."/>
            <person name="Goker M."/>
            <person name="Klenk H.P."/>
        </authorList>
    </citation>
    <scope>NUCLEOTIDE SEQUENCE [LARGE SCALE GENOMIC DNA]</scope>
    <source>
        <strain evidence="3">DSM 16094</strain>
    </source>
</reference>
<feature type="transmembrane region" description="Helical" evidence="1">
    <location>
        <begin position="14"/>
        <end position="37"/>
    </location>
</feature>
<evidence type="ECO:0000256" key="1">
    <source>
        <dbReference type="SAM" id="Phobius"/>
    </source>
</evidence>
<name>S9S3J1_9RHOB</name>
<keyword evidence="1" id="KW-0812">Transmembrane</keyword>
<organism evidence="2 3">
    <name type="scientific">Salipiger mucosus DSM 16094</name>
    <dbReference type="NCBI Taxonomy" id="1123237"/>
    <lineage>
        <taxon>Bacteria</taxon>
        <taxon>Pseudomonadati</taxon>
        <taxon>Pseudomonadota</taxon>
        <taxon>Alphaproteobacteria</taxon>
        <taxon>Rhodobacterales</taxon>
        <taxon>Roseobacteraceae</taxon>
        <taxon>Salipiger</taxon>
    </lineage>
</organism>
<evidence type="ECO:0000313" key="2">
    <source>
        <dbReference type="EMBL" id="EPX84765.1"/>
    </source>
</evidence>
<protein>
    <submittedName>
        <fullName evidence="2">Uncharacterized protein</fullName>
    </submittedName>
</protein>
<dbReference type="Proteomes" id="UP000015347">
    <property type="component" value="Unassembled WGS sequence"/>
</dbReference>
<keyword evidence="3" id="KW-1185">Reference proteome</keyword>
<dbReference type="RefSeq" id="WP_020042162.1">
    <property type="nucleotide sequence ID" value="NZ_KE557274.1"/>
</dbReference>
<keyword evidence="1" id="KW-0472">Membrane</keyword>